<dbReference type="InterPro" id="IPR036291">
    <property type="entry name" value="NAD(P)-bd_dom_sf"/>
</dbReference>
<name>A0ABY1QNN2_9BACT</name>
<accession>A0ABY1QNN2</accession>
<proteinExistence type="inferred from homology"/>
<dbReference type="Pfam" id="PF01370">
    <property type="entry name" value="Epimerase"/>
    <property type="match status" value="1"/>
</dbReference>
<dbReference type="PANTHER" id="PTHR43000">
    <property type="entry name" value="DTDP-D-GLUCOSE 4,6-DEHYDRATASE-RELATED"/>
    <property type="match status" value="1"/>
</dbReference>
<protein>
    <submittedName>
        <fullName evidence="3">CDP-paratose 2-epimerase</fullName>
    </submittedName>
</protein>
<organism evidence="3 4">
    <name type="scientific">Neorhodopirellula lusitana</name>
    <dbReference type="NCBI Taxonomy" id="445327"/>
    <lineage>
        <taxon>Bacteria</taxon>
        <taxon>Pseudomonadati</taxon>
        <taxon>Planctomycetota</taxon>
        <taxon>Planctomycetia</taxon>
        <taxon>Pirellulales</taxon>
        <taxon>Pirellulaceae</taxon>
        <taxon>Neorhodopirellula</taxon>
    </lineage>
</organism>
<dbReference type="EMBL" id="FXUG01000021">
    <property type="protein sequence ID" value="SMP76369.1"/>
    <property type="molecule type" value="Genomic_DNA"/>
</dbReference>
<evidence type="ECO:0000256" key="1">
    <source>
        <dbReference type="ARBA" id="ARBA00007637"/>
    </source>
</evidence>
<dbReference type="Proteomes" id="UP001158067">
    <property type="component" value="Unassembled WGS sequence"/>
</dbReference>
<comment type="caution">
    <text evidence="3">The sequence shown here is derived from an EMBL/GenBank/DDBJ whole genome shotgun (WGS) entry which is preliminary data.</text>
</comment>
<dbReference type="Gene3D" id="3.40.50.720">
    <property type="entry name" value="NAD(P)-binding Rossmann-like Domain"/>
    <property type="match status" value="1"/>
</dbReference>
<keyword evidence="4" id="KW-1185">Reference proteome</keyword>
<feature type="domain" description="NAD-dependent epimerase/dehydratase" evidence="2">
    <location>
        <begin position="3"/>
        <end position="276"/>
    </location>
</feature>
<sequence length="356" mass="38898">MDVLITGVCGFVGSSIARVLVAHPEVARVFGVDNLARNGSELNRDELRALGVTVFHGDMRMASDLAHLPKVDWVIDAAALPSVLAGVDGNNSSLQLVQHNLISTINLLEYCKRNRAGLILLSTSRVYSIAALLDVPLMEQDGAYVLDERASSAGPGLSRSGVQESFSTAAPVSLYGATKLASEALALEYGLTFDFPVWVNRCGVLTGGGQFGRSDQGIFSFWINSHLRRRPLRYLGFGGSGYQVRDCLHVNDLARLVIKQLRCTDVAGIPRTINVAGGASSAISLRQLTAWCDNRFGEHEVAASREERPFDLPWVVLDSKLAKRHWDWQPEIPLGETLEEIASHAENHPNWLELSR</sequence>
<gene>
    <name evidence="3" type="ORF">SAMN06265222_12122</name>
</gene>
<comment type="similarity">
    <text evidence="1">Belongs to the NAD(P)-dependent epimerase/dehydratase family.</text>
</comment>
<dbReference type="SUPFAM" id="SSF51735">
    <property type="entry name" value="NAD(P)-binding Rossmann-fold domains"/>
    <property type="match status" value="1"/>
</dbReference>
<dbReference type="RefSeq" id="WP_283435202.1">
    <property type="nucleotide sequence ID" value="NZ_FXUG01000021.1"/>
</dbReference>
<evidence type="ECO:0000259" key="2">
    <source>
        <dbReference type="Pfam" id="PF01370"/>
    </source>
</evidence>
<evidence type="ECO:0000313" key="3">
    <source>
        <dbReference type="EMBL" id="SMP76369.1"/>
    </source>
</evidence>
<reference evidence="3 4" key="1">
    <citation type="submission" date="2017-05" db="EMBL/GenBank/DDBJ databases">
        <authorList>
            <person name="Varghese N."/>
            <person name="Submissions S."/>
        </authorList>
    </citation>
    <scope>NUCLEOTIDE SEQUENCE [LARGE SCALE GENOMIC DNA]</scope>
    <source>
        <strain evidence="3 4">DSM 25457</strain>
    </source>
</reference>
<dbReference type="InterPro" id="IPR001509">
    <property type="entry name" value="Epimerase_deHydtase"/>
</dbReference>
<evidence type="ECO:0000313" key="4">
    <source>
        <dbReference type="Proteomes" id="UP001158067"/>
    </source>
</evidence>